<dbReference type="EMBL" id="JACXVP010000003">
    <property type="protein sequence ID" value="KAG5615875.1"/>
    <property type="molecule type" value="Genomic_DNA"/>
</dbReference>
<dbReference type="OrthoDB" id="1309723at2759"/>
<name>A0A9J5ZUV2_SOLCO</name>
<gene>
    <name evidence="1" type="ORF">H5410_015699</name>
</gene>
<accession>A0A9J5ZUV2</accession>
<proteinExistence type="predicted"/>
<protein>
    <submittedName>
        <fullName evidence="1">Uncharacterized protein</fullName>
    </submittedName>
</protein>
<keyword evidence="2" id="KW-1185">Reference proteome</keyword>
<sequence length="78" mass="8859">DLGLNPILFIRVLYGFRTNHRPLIMPVALCRNGTYDNIIASVIEANELACEPSNLVISYQMNGRGKIHPTFIKRMIIM</sequence>
<dbReference type="Proteomes" id="UP000824120">
    <property type="component" value="Chromosome 3"/>
</dbReference>
<reference evidence="1 2" key="1">
    <citation type="submission" date="2020-09" db="EMBL/GenBank/DDBJ databases">
        <title>De no assembly of potato wild relative species, Solanum commersonii.</title>
        <authorList>
            <person name="Cho K."/>
        </authorList>
    </citation>
    <scope>NUCLEOTIDE SEQUENCE [LARGE SCALE GENOMIC DNA]</scope>
    <source>
        <strain evidence="1">LZ3.2</strain>
        <tissue evidence="1">Leaf</tissue>
    </source>
</reference>
<feature type="non-terminal residue" evidence="1">
    <location>
        <position position="78"/>
    </location>
</feature>
<dbReference type="AlphaFoldDB" id="A0A9J5ZUV2"/>
<organism evidence="1 2">
    <name type="scientific">Solanum commersonii</name>
    <name type="common">Commerson's wild potato</name>
    <name type="synonym">Commerson's nightshade</name>
    <dbReference type="NCBI Taxonomy" id="4109"/>
    <lineage>
        <taxon>Eukaryota</taxon>
        <taxon>Viridiplantae</taxon>
        <taxon>Streptophyta</taxon>
        <taxon>Embryophyta</taxon>
        <taxon>Tracheophyta</taxon>
        <taxon>Spermatophyta</taxon>
        <taxon>Magnoliopsida</taxon>
        <taxon>eudicotyledons</taxon>
        <taxon>Gunneridae</taxon>
        <taxon>Pentapetalae</taxon>
        <taxon>asterids</taxon>
        <taxon>lamiids</taxon>
        <taxon>Solanales</taxon>
        <taxon>Solanaceae</taxon>
        <taxon>Solanoideae</taxon>
        <taxon>Solaneae</taxon>
        <taxon>Solanum</taxon>
    </lineage>
</organism>
<evidence type="ECO:0000313" key="1">
    <source>
        <dbReference type="EMBL" id="KAG5615875.1"/>
    </source>
</evidence>
<comment type="caution">
    <text evidence="1">The sequence shown here is derived from an EMBL/GenBank/DDBJ whole genome shotgun (WGS) entry which is preliminary data.</text>
</comment>
<evidence type="ECO:0000313" key="2">
    <source>
        <dbReference type="Proteomes" id="UP000824120"/>
    </source>
</evidence>